<keyword evidence="2" id="KW-1185">Reference proteome</keyword>
<reference evidence="1" key="1">
    <citation type="submission" date="2022-10" db="EMBL/GenBank/DDBJ databases">
        <title>Complete Genome of Trichothecium roseum strain YXFP-22015, a Plant Pathogen Isolated from Citrus.</title>
        <authorList>
            <person name="Wang Y."/>
            <person name="Zhu L."/>
        </authorList>
    </citation>
    <scope>NUCLEOTIDE SEQUENCE</scope>
    <source>
        <strain evidence="1">YXFP-22015</strain>
    </source>
</reference>
<protein>
    <submittedName>
        <fullName evidence="1">Uncharacterized protein</fullName>
    </submittedName>
</protein>
<dbReference type="EMBL" id="CM047949">
    <property type="protein sequence ID" value="KAI9896122.1"/>
    <property type="molecule type" value="Genomic_DNA"/>
</dbReference>
<comment type="caution">
    <text evidence="1">The sequence shown here is derived from an EMBL/GenBank/DDBJ whole genome shotgun (WGS) entry which is preliminary data.</text>
</comment>
<evidence type="ECO:0000313" key="2">
    <source>
        <dbReference type="Proteomes" id="UP001163324"/>
    </source>
</evidence>
<gene>
    <name evidence="1" type="ORF">N3K66_009022</name>
</gene>
<organism evidence="1 2">
    <name type="scientific">Trichothecium roseum</name>
    <dbReference type="NCBI Taxonomy" id="47278"/>
    <lineage>
        <taxon>Eukaryota</taxon>
        <taxon>Fungi</taxon>
        <taxon>Dikarya</taxon>
        <taxon>Ascomycota</taxon>
        <taxon>Pezizomycotina</taxon>
        <taxon>Sordariomycetes</taxon>
        <taxon>Hypocreomycetidae</taxon>
        <taxon>Hypocreales</taxon>
        <taxon>Hypocreales incertae sedis</taxon>
        <taxon>Trichothecium</taxon>
    </lineage>
</organism>
<evidence type="ECO:0000313" key="1">
    <source>
        <dbReference type="EMBL" id="KAI9896122.1"/>
    </source>
</evidence>
<dbReference type="Proteomes" id="UP001163324">
    <property type="component" value="Chromosome 10"/>
</dbReference>
<sequence length="412" mass="45277">MKLAKRSLPDEIVETAVCLLPEDAEDMWHAYNLIVAGDLIQGHSTRKIQRDDEVGGLKPASSERVHIDITIKVTSTFFDPAVSSLRVSGTVAYENAYVPIGAHHTIELELHRSFALVKNPDFGWDSVSSDSLQLALNDDKNGALAAVVMQEGLANICLINDNRTVLKTRVESVIPKKRDTSSDQSAGMKKFFEKTLSSMVRALDFSGSRPLLIASPGFVASDFKDYIAQQGRDKSDKVLVAVSKQATIVHSNSGHLHSLNDVLRSPEVLAKMKNMRFAKETGSMDAFFDLLKKDDGRAWYGVRAVERAVAEGAVGPGGGTLMISNKLFRSDDLEVRKRFVAMVDKVKVDGGEVRVLSSDHESGQRLAMMGDVAVILTYPILDLDEEDEEDEAADAPRRINEDEQDDMLDSVI</sequence>
<name>A0ACC0UQ98_9HYPO</name>
<proteinExistence type="predicted"/>
<accession>A0ACC0UQ98</accession>